<proteinExistence type="predicted"/>
<dbReference type="PANTHER" id="PTHR16222">
    <property type="entry name" value="ADP-RIBOSYLGLYCOHYDROLASE"/>
    <property type="match status" value="1"/>
</dbReference>
<name>A0AAV7KCA0_9METZ</name>
<feature type="binding site" evidence="1">
    <location>
        <position position="169"/>
    </location>
    <ligand>
        <name>Mg(2+)</name>
        <dbReference type="ChEBI" id="CHEBI:18420"/>
        <label>1</label>
    </ligand>
</feature>
<evidence type="ECO:0000313" key="4">
    <source>
        <dbReference type="Proteomes" id="UP001165289"/>
    </source>
</evidence>
<dbReference type="EMBL" id="JAKMXF010000110">
    <property type="protein sequence ID" value="KAI6657941.1"/>
    <property type="molecule type" value="Genomic_DNA"/>
</dbReference>
<feature type="binding site" evidence="1">
    <location>
        <position position="396"/>
    </location>
    <ligand>
        <name>Mg(2+)</name>
        <dbReference type="ChEBI" id="CHEBI:18420"/>
        <label>1</label>
    </ligand>
</feature>
<reference evidence="3 4" key="1">
    <citation type="journal article" date="2023" name="BMC Biol.">
        <title>The compact genome of the sponge Oopsacas minuta (Hexactinellida) is lacking key metazoan core genes.</title>
        <authorList>
            <person name="Santini S."/>
            <person name="Schenkelaars Q."/>
            <person name="Jourda C."/>
            <person name="Duchesne M."/>
            <person name="Belahbib H."/>
            <person name="Rocher C."/>
            <person name="Selva M."/>
            <person name="Riesgo A."/>
            <person name="Vervoort M."/>
            <person name="Leys S.P."/>
            <person name="Kodjabachian L."/>
            <person name="Le Bivic A."/>
            <person name="Borchiellini C."/>
            <person name="Claverie J.M."/>
            <person name="Renard E."/>
        </authorList>
    </citation>
    <scope>NUCLEOTIDE SEQUENCE [LARGE SCALE GENOMIC DNA]</scope>
    <source>
        <strain evidence="3">SPO-2</strain>
    </source>
</reference>
<dbReference type="AlphaFoldDB" id="A0AAV7KCA0"/>
<dbReference type="Gene3D" id="1.10.4080.10">
    <property type="entry name" value="ADP-ribosylation/Crystallin J1"/>
    <property type="match status" value="1"/>
</dbReference>
<feature type="binding site" evidence="1">
    <location>
        <position position="168"/>
    </location>
    <ligand>
        <name>Mg(2+)</name>
        <dbReference type="ChEBI" id="CHEBI:18420"/>
        <label>1</label>
    </ligand>
</feature>
<accession>A0AAV7KCA0</accession>
<feature type="compositionally biased region" description="Basic and acidic residues" evidence="2">
    <location>
        <begin position="8"/>
        <end position="28"/>
    </location>
</feature>
<sequence>MATTDPDPQPKEVKLDTEEVKVDTETDTQKQTGTQLPDVLVDALDAHAVPSPVTEEIKLAEPSTTEPSPDQELVSKKIKTDSPPIPPTSLPEVLFKPDWAPGLSREVIIDRIKGCIYGNALGDAMGLATEFLSRDELKKKYPKPGPIPFSDIVLDFHRYRWTKGDWTDDTDQMLLIMEGIIESGGNVIPVNFAHKLHNWARYGFPELGDQGGLGIGMTVHRTISHSHFLTEPHTAAREVWEESGKYLAANGAVMRTSVLGLVSFNNLESVIHNTLQISLTTHADPRCSASCVSVTTLIAQLLTAPLSCTKEELSSLIDKSIQEGAKLIEDGDKKKEFITHMSATSLRELNLDEAKAIGYTLKCAGTGFVGVKSKVKTAKDFIKFMTELVREGGDADTNGAVCGAVIGCKIGYDNLPHDWIQKMPHIKWLDDKVDMFLNCIGLVPDTSST</sequence>
<comment type="cofactor">
    <cofactor evidence="1">
        <name>Mg(2+)</name>
        <dbReference type="ChEBI" id="CHEBI:18420"/>
    </cofactor>
    <text evidence="1">Binds 2 magnesium ions per subunit.</text>
</comment>
<dbReference type="Pfam" id="PF03747">
    <property type="entry name" value="ADP_ribosyl_GH"/>
    <property type="match status" value="1"/>
</dbReference>
<dbReference type="InterPro" id="IPR050792">
    <property type="entry name" value="ADP-ribosylglycohydrolase"/>
</dbReference>
<dbReference type="GO" id="GO:0046872">
    <property type="term" value="F:metal ion binding"/>
    <property type="evidence" value="ECO:0007669"/>
    <property type="project" value="UniProtKB-KW"/>
</dbReference>
<protein>
    <submittedName>
        <fullName evidence="3">ADPribosylglycohydrolase superfamily protein</fullName>
    </submittedName>
</protein>
<keyword evidence="4" id="KW-1185">Reference proteome</keyword>
<feature type="binding site" evidence="1">
    <location>
        <position position="397"/>
    </location>
    <ligand>
        <name>Mg(2+)</name>
        <dbReference type="ChEBI" id="CHEBI:18420"/>
        <label>1</label>
    </ligand>
</feature>
<feature type="binding site" evidence="1">
    <location>
        <position position="394"/>
    </location>
    <ligand>
        <name>Mg(2+)</name>
        <dbReference type="ChEBI" id="CHEBI:18420"/>
        <label>1</label>
    </ligand>
</feature>
<feature type="binding site" evidence="1">
    <location>
        <position position="167"/>
    </location>
    <ligand>
        <name>Mg(2+)</name>
        <dbReference type="ChEBI" id="CHEBI:18420"/>
        <label>1</label>
    </ligand>
</feature>
<dbReference type="Proteomes" id="UP001165289">
    <property type="component" value="Unassembled WGS sequence"/>
</dbReference>
<evidence type="ECO:0000256" key="1">
    <source>
        <dbReference type="PIRSR" id="PIRSR605502-1"/>
    </source>
</evidence>
<feature type="region of interest" description="Disordered" evidence="2">
    <location>
        <begin position="1"/>
        <end position="36"/>
    </location>
</feature>
<keyword evidence="1" id="KW-0460">Magnesium</keyword>
<dbReference type="SUPFAM" id="SSF101478">
    <property type="entry name" value="ADP-ribosylglycohydrolase"/>
    <property type="match status" value="1"/>
</dbReference>
<dbReference type="InterPro" id="IPR036705">
    <property type="entry name" value="Ribosyl_crysJ1_sf"/>
</dbReference>
<organism evidence="3 4">
    <name type="scientific">Oopsacas minuta</name>
    <dbReference type="NCBI Taxonomy" id="111878"/>
    <lineage>
        <taxon>Eukaryota</taxon>
        <taxon>Metazoa</taxon>
        <taxon>Porifera</taxon>
        <taxon>Hexactinellida</taxon>
        <taxon>Hexasterophora</taxon>
        <taxon>Lyssacinosida</taxon>
        <taxon>Leucopsacidae</taxon>
        <taxon>Oopsacas</taxon>
    </lineage>
</organism>
<comment type="caution">
    <text evidence="3">The sequence shown here is derived from an EMBL/GenBank/DDBJ whole genome shotgun (WGS) entry which is preliminary data.</text>
</comment>
<evidence type="ECO:0000256" key="2">
    <source>
        <dbReference type="SAM" id="MobiDB-lite"/>
    </source>
</evidence>
<feature type="region of interest" description="Disordered" evidence="2">
    <location>
        <begin position="52"/>
        <end position="89"/>
    </location>
</feature>
<keyword evidence="1" id="KW-0479">Metal-binding</keyword>
<dbReference type="InterPro" id="IPR005502">
    <property type="entry name" value="Ribosyl_crysJ1"/>
</dbReference>
<evidence type="ECO:0000313" key="3">
    <source>
        <dbReference type="EMBL" id="KAI6657941.1"/>
    </source>
</evidence>
<gene>
    <name evidence="3" type="ORF">LOD99_15658</name>
</gene>
<dbReference type="PANTHER" id="PTHR16222:SF40">
    <property type="entry name" value="ADP-RIBOSYLGLYCOHYDROLASE"/>
    <property type="match status" value="1"/>
</dbReference>